<dbReference type="Proteomes" id="UP000040578">
    <property type="component" value="Unassembled WGS sequence"/>
</dbReference>
<organism evidence="5 7">
    <name type="scientific">Yersinia nurmii</name>
    <dbReference type="NCBI Taxonomy" id="685706"/>
    <lineage>
        <taxon>Bacteria</taxon>
        <taxon>Pseudomonadati</taxon>
        <taxon>Pseudomonadota</taxon>
        <taxon>Gammaproteobacteria</taxon>
        <taxon>Enterobacterales</taxon>
        <taxon>Yersiniaceae</taxon>
        <taxon>Yersinia</taxon>
    </lineage>
</organism>
<dbReference type="InterPro" id="IPR027396">
    <property type="entry name" value="DsrEFH-like"/>
</dbReference>
<comment type="subunit">
    <text evidence="3">Heterohexamer, formed by a dimer of trimers. The hexameric TusBCD complex contains 2 copies each of TusB, TusC and TusD. The TusBCD complex interacts with TusE.</text>
</comment>
<accession>A0AAW7KA98</accession>
<evidence type="ECO:0000256" key="3">
    <source>
        <dbReference type="HAMAP-Rule" id="MF_01564"/>
    </source>
</evidence>
<keyword evidence="5" id="KW-0808">Transferase</keyword>
<keyword evidence="2 3" id="KW-0819">tRNA processing</keyword>
<dbReference type="InterPro" id="IPR023526">
    <property type="entry name" value="Sulphur_relay_TusB"/>
</dbReference>
<dbReference type="AlphaFoldDB" id="A0AAW7KA98"/>
<dbReference type="GO" id="GO:0002143">
    <property type="term" value="P:tRNA wobble position uridine thiolation"/>
    <property type="evidence" value="ECO:0007669"/>
    <property type="project" value="InterPro"/>
</dbReference>
<dbReference type="GO" id="GO:1990228">
    <property type="term" value="C:sulfurtransferase complex"/>
    <property type="evidence" value="ECO:0007669"/>
    <property type="project" value="TreeGrafter"/>
</dbReference>
<dbReference type="EMBL" id="CPYD01000003">
    <property type="protein sequence ID" value="CNE21838.1"/>
    <property type="molecule type" value="Genomic_DNA"/>
</dbReference>
<dbReference type="PANTHER" id="PTHR37526:SF1">
    <property type="entry name" value="PROTEIN TUSB"/>
    <property type="match status" value="1"/>
</dbReference>
<name>A0AAW7KA98_9GAMM</name>
<reference evidence="5" key="2">
    <citation type="submission" date="2023-06" db="EMBL/GenBank/DDBJ databases">
        <authorList>
            <person name="Polev D.E."/>
            <person name="Saitova A.T."/>
            <person name="Bogumilchik E.A."/>
            <person name="Kokorina G.I."/>
            <person name="Voskresenskaia E.A."/>
        </authorList>
    </citation>
    <scope>NUCLEOTIDE SEQUENCE</scope>
    <source>
        <strain evidence="5">2145 StPb PI</strain>
    </source>
</reference>
<dbReference type="SUPFAM" id="SSF75169">
    <property type="entry name" value="DsrEFH-like"/>
    <property type="match status" value="1"/>
</dbReference>
<evidence type="ECO:0000313" key="4">
    <source>
        <dbReference type="EMBL" id="CNE21838.1"/>
    </source>
</evidence>
<comment type="caution">
    <text evidence="5">The sequence shown here is derived from an EMBL/GenBank/DDBJ whole genome shotgun (WGS) entry which is preliminary data.</text>
</comment>
<comment type="subcellular location">
    <subcellularLocation>
        <location evidence="3">Cytoplasm</location>
    </subcellularLocation>
</comment>
<dbReference type="NCBIfam" id="TIGR03011">
    <property type="entry name" value="sulf_tusB_dsrH"/>
    <property type="match status" value="1"/>
</dbReference>
<dbReference type="PANTHER" id="PTHR37526">
    <property type="entry name" value="PROTEIN TUSB"/>
    <property type="match status" value="1"/>
</dbReference>
<protein>
    <recommendedName>
        <fullName evidence="3">Protein TusB</fullName>
    </recommendedName>
    <alternativeName>
        <fullName evidence="3">tRNA 2-thiouridine synthesizing protein B</fullName>
    </alternativeName>
</protein>
<evidence type="ECO:0000313" key="6">
    <source>
        <dbReference type="Proteomes" id="UP000040578"/>
    </source>
</evidence>
<keyword evidence="1 3" id="KW-0963">Cytoplasm</keyword>
<dbReference type="Pfam" id="PF04077">
    <property type="entry name" value="DsrH"/>
    <property type="match status" value="1"/>
</dbReference>
<evidence type="ECO:0000256" key="2">
    <source>
        <dbReference type="ARBA" id="ARBA00022694"/>
    </source>
</evidence>
<evidence type="ECO:0000313" key="7">
    <source>
        <dbReference type="Proteomes" id="UP001167864"/>
    </source>
</evidence>
<dbReference type="RefSeq" id="WP_049597220.1">
    <property type="nucleotide sequence ID" value="NZ_CPYD01000003.1"/>
</dbReference>
<dbReference type="Proteomes" id="UP001167864">
    <property type="component" value="Unassembled WGS sequence"/>
</dbReference>
<comment type="function">
    <text evidence="3">Part of a sulfur-relay system required for 2-thiolation of 5-methylaminomethyl-2-thiouridine (mnm(5)s(2)U) at tRNA wobble positions.</text>
</comment>
<proteinExistence type="inferred from homology"/>
<sequence length="95" mass="10557">MLYTVSRSPFQCDLSALLRLTSDEDAILFLQDGVLATLKDADVLNILLNNSASLFVLENDLAARGLVGQNSDKIPAISYNHFVDLTTKHRQHLAW</sequence>
<dbReference type="GO" id="GO:0016740">
    <property type="term" value="F:transferase activity"/>
    <property type="evidence" value="ECO:0007669"/>
    <property type="project" value="UniProtKB-KW"/>
</dbReference>
<dbReference type="Gene3D" id="3.40.1260.10">
    <property type="entry name" value="DsrEFH-like"/>
    <property type="match status" value="1"/>
</dbReference>
<keyword evidence="6" id="KW-1185">Reference proteome</keyword>
<dbReference type="InterPro" id="IPR007215">
    <property type="entry name" value="Sulphur_relay_TusB/DsrH"/>
</dbReference>
<dbReference type="EMBL" id="JAUEHU010000019">
    <property type="protein sequence ID" value="MDN0088955.1"/>
    <property type="molecule type" value="Genomic_DNA"/>
</dbReference>
<dbReference type="NCBIfam" id="NF010035">
    <property type="entry name" value="PRK13510.1"/>
    <property type="match status" value="1"/>
</dbReference>
<reference evidence="4 6" key="1">
    <citation type="submission" date="2015-03" db="EMBL/GenBank/DDBJ databases">
        <authorList>
            <consortium name="Pathogen Informatics"/>
            <person name="Murphy D."/>
        </authorList>
    </citation>
    <scope>NUCLEOTIDE SEQUENCE [LARGE SCALE GENOMIC DNA]</scope>
    <source>
        <strain evidence="6">type strain: CIP110231</strain>
        <strain evidence="4">Type strain: CIP110231</strain>
    </source>
</reference>
<gene>
    <name evidence="3 5" type="primary">tusB</name>
    <name evidence="4" type="ORF">ERS137967_01026</name>
    <name evidence="5" type="ORF">QVN42_16510</name>
</gene>
<evidence type="ECO:0000313" key="5">
    <source>
        <dbReference type="EMBL" id="MDN0088955.1"/>
    </source>
</evidence>
<evidence type="ECO:0000256" key="1">
    <source>
        <dbReference type="ARBA" id="ARBA00022490"/>
    </source>
</evidence>
<dbReference type="HAMAP" id="MF_01564">
    <property type="entry name" value="Thiourid_synth_B"/>
    <property type="match status" value="1"/>
</dbReference>
<comment type="similarity">
    <text evidence="3">Belongs to the DsrH/TusB family.</text>
</comment>